<protein>
    <submittedName>
        <fullName evidence="1">Uncharacterized protein</fullName>
    </submittedName>
</protein>
<accession>A0ABQ0YUD2</accession>
<evidence type="ECO:0000313" key="1">
    <source>
        <dbReference type="EMBL" id="GES40196.1"/>
    </source>
</evidence>
<evidence type="ECO:0000313" key="2">
    <source>
        <dbReference type="Proteomes" id="UP000325466"/>
    </source>
</evidence>
<organism evidence="1 2">
    <name type="scientific">Rhodococcus aetherivorans</name>
    <dbReference type="NCBI Taxonomy" id="191292"/>
    <lineage>
        <taxon>Bacteria</taxon>
        <taxon>Bacillati</taxon>
        <taxon>Actinomycetota</taxon>
        <taxon>Actinomycetes</taxon>
        <taxon>Mycobacteriales</taxon>
        <taxon>Nocardiaceae</taxon>
        <taxon>Rhodococcus</taxon>
    </lineage>
</organism>
<dbReference type="EMBL" id="BLAH01000179">
    <property type="protein sequence ID" value="GES40196.1"/>
    <property type="molecule type" value="Genomic_DNA"/>
</dbReference>
<reference evidence="1 2" key="1">
    <citation type="journal article" date="2018" name="Biodegradation">
        <title>1,4-Dioxane degradation characteristics of Rhodococcus aetherivorans JCM 14343.</title>
        <authorList>
            <person name="Inoue D."/>
            <person name="Tsunoda T."/>
            <person name="Yamamoto N."/>
            <person name="Ike M."/>
            <person name="Sei K."/>
        </authorList>
    </citation>
    <scope>NUCLEOTIDE SEQUENCE [LARGE SCALE GENOMIC DNA]</scope>
    <source>
        <strain evidence="1 2">JCM 14343</strain>
    </source>
</reference>
<dbReference type="Proteomes" id="UP000325466">
    <property type="component" value="Unassembled WGS sequence"/>
</dbReference>
<proteinExistence type="predicted"/>
<name>A0ABQ0YUD2_9NOCA</name>
<comment type="caution">
    <text evidence="1">The sequence shown here is derived from an EMBL/GenBank/DDBJ whole genome shotgun (WGS) entry which is preliminary data.</text>
</comment>
<keyword evidence="2" id="KW-1185">Reference proteome</keyword>
<gene>
    <name evidence="1" type="ORF">RAJCM14343_5478</name>
</gene>
<sequence length="216" mass="23807">MSKSDLIASVPARMATARQAWLDGAGQREASRRADPWVALDDTEALWQYGFAADSGQPGARVRWDDRQWHLETWDGNGRVERDAVNTRSEAFGIATRTVEKFAAEQNIGREAIHQAGLERRERRDNAASHTTVEPTAAVVEPADAIVEPTETVSAAPGTFGLDDTLAHGLRAAGDVRPLHKFNPHSTRPHQQQHIDPMQQYEAEYGGGYEEDGRAV</sequence>